<evidence type="ECO:0000313" key="3">
    <source>
        <dbReference type="EMBL" id="ABE61454.1"/>
    </source>
</evidence>
<dbReference type="KEGG" id="nha:Nham_0564"/>
<keyword evidence="2" id="KW-1133">Transmembrane helix</keyword>
<dbReference type="Proteomes" id="UP000001953">
    <property type="component" value="Chromosome"/>
</dbReference>
<feature type="transmembrane region" description="Helical" evidence="2">
    <location>
        <begin position="116"/>
        <end position="140"/>
    </location>
</feature>
<gene>
    <name evidence="3" type="ordered locus">Nham_0564</name>
</gene>
<accession>Q1QQP3</accession>
<dbReference type="RefSeq" id="WP_011509158.1">
    <property type="nucleotide sequence ID" value="NC_007964.1"/>
</dbReference>
<organism evidence="3 4">
    <name type="scientific">Nitrobacter hamburgensis (strain DSM 10229 / NCIMB 13809 / X14)</name>
    <dbReference type="NCBI Taxonomy" id="323097"/>
    <lineage>
        <taxon>Bacteria</taxon>
        <taxon>Pseudomonadati</taxon>
        <taxon>Pseudomonadota</taxon>
        <taxon>Alphaproteobacteria</taxon>
        <taxon>Hyphomicrobiales</taxon>
        <taxon>Nitrobacteraceae</taxon>
        <taxon>Nitrobacter</taxon>
    </lineage>
</organism>
<dbReference type="EMBL" id="CP000319">
    <property type="protein sequence ID" value="ABE61454.1"/>
    <property type="molecule type" value="Genomic_DNA"/>
</dbReference>
<evidence type="ECO:0008006" key="5">
    <source>
        <dbReference type="Google" id="ProtNLM"/>
    </source>
</evidence>
<proteinExistence type="predicted"/>
<sequence length="446" mass="45080">MADDRHDDASQGGSSQKHSLPTDIETTGTSEAADHAGAAGGAADDRQTVGEQSVPSHEPFRASSAADDRHDDASHLEANRISGTADDAGSGDASAAADDRQAVGEQPAPPRAPSRALSAVIAAVTGAVAAGLVVGGAWLADWPPSSSSAPSAAPQAQVSMAEFGALSNRVASVESKASRPAAPVPDPAVAARIDALGKSVVSLRGELATVRGQSDKLAAALKDGAAVPHEADQTSDLAAISARLAQVEHQVEQTTQTLTAEATKHDAAPADDVPLRRAVAATLLNVSVRHGQPYGDLLAASKALVADPDTLKPLEVFADSGVPSATVLCRELLAIVPKLAPAPAPVMATTGSTIVDRLQEGAARLVRIERIDASPADSTGAVVARITASARQNDVAAARAELNALPPADRTTAEPWIAKADAYDAALAASRQFAADAMAALTKPAP</sequence>
<evidence type="ECO:0000256" key="2">
    <source>
        <dbReference type="SAM" id="Phobius"/>
    </source>
</evidence>
<dbReference type="STRING" id="323097.Nham_0564"/>
<protein>
    <recommendedName>
        <fullName evidence="5">Mitochondrial inner membrane protein</fullName>
    </recommendedName>
</protein>
<keyword evidence="2" id="KW-0812">Transmembrane</keyword>
<dbReference type="AlphaFoldDB" id="Q1QQP3"/>
<evidence type="ECO:0000313" key="4">
    <source>
        <dbReference type="Proteomes" id="UP000001953"/>
    </source>
</evidence>
<dbReference type="OrthoDB" id="8441668at2"/>
<evidence type="ECO:0000256" key="1">
    <source>
        <dbReference type="SAM" id="MobiDB-lite"/>
    </source>
</evidence>
<keyword evidence="2" id="KW-0472">Membrane</keyword>
<dbReference type="eggNOG" id="COG4223">
    <property type="taxonomic scope" value="Bacteria"/>
</dbReference>
<feature type="compositionally biased region" description="Basic and acidic residues" evidence="1">
    <location>
        <begin position="66"/>
        <end position="78"/>
    </location>
</feature>
<keyword evidence="4" id="KW-1185">Reference proteome</keyword>
<name>Q1QQP3_NITHX</name>
<feature type="region of interest" description="Disordered" evidence="1">
    <location>
        <begin position="1"/>
        <end position="113"/>
    </location>
</feature>
<feature type="compositionally biased region" description="Low complexity" evidence="1">
    <location>
        <begin position="85"/>
        <end position="96"/>
    </location>
</feature>
<feature type="compositionally biased region" description="Polar residues" evidence="1">
    <location>
        <begin position="11"/>
        <end position="30"/>
    </location>
</feature>
<reference evidence="3 4" key="1">
    <citation type="submission" date="2006-03" db="EMBL/GenBank/DDBJ databases">
        <title>Complete sequence of chromosome of Nitrobacter hamburgensis X14.</title>
        <authorList>
            <consortium name="US DOE Joint Genome Institute"/>
            <person name="Copeland A."/>
            <person name="Lucas S."/>
            <person name="Lapidus A."/>
            <person name="Barry K."/>
            <person name="Detter J.C."/>
            <person name="Glavina del Rio T."/>
            <person name="Hammon N."/>
            <person name="Israni S."/>
            <person name="Dalin E."/>
            <person name="Tice H."/>
            <person name="Pitluck S."/>
            <person name="Chain P."/>
            <person name="Malfatti S."/>
            <person name="Shin M."/>
            <person name="Vergez L."/>
            <person name="Schmutz J."/>
            <person name="Larimer F."/>
            <person name="Land M."/>
            <person name="Hauser L."/>
            <person name="Kyrpides N."/>
            <person name="Ivanova N."/>
            <person name="Ward B."/>
            <person name="Arp D."/>
            <person name="Klotz M."/>
            <person name="Stein L."/>
            <person name="O'Mullan G."/>
            <person name="Starkenburg S."/>
            <person name="Sayavedra L."/>
            <person name="Poret-Peterson A.T."/>
            <person name="Gentry M.E."/>
            <person name="Bruce D."/>
            <person name="Richardson P."/>
        </authorList>
    </citation>
    <scope>NUCLEOTIDE SEQUENCE [LARGE SCALE GENOMIC DNA]</scope>
    <source>
        <strain evidence="4">DSM 10229 / NCIMB 13809 / X14</strain>
    </source>
</reference>
<dbReference type="HOGENOM" id="CLU_042789_0_0_5"/>